<reference evidence="4" key="2">
    <citation type="journal article" date="2021" name="PeerJ">
        <title>Extensive microbial diversity within the chicken gut microbiome revealed by metagenomics and culture.</title>
        <authorList>
            <person name="Gilroy R."/>
            <person name="Ravi A."/>
            <person name="Getino M."/>
            <person name="Pursley I."/>
            <person name="Horton D.L."/>
            <person name="Alikhan N.F."/>
            <person name="Baker D."/>
            <person name="Gharbi K."/>
            <person name="Hall N."/>
            <person name="Watson M."/>
            <person name="Adriaenssens E.M."/>
            <person name="Foster-Nyarko E."/>
            <person name="Jarju S."/>
            <person name="Secka A."/>
            <person name="Antonio M."/>
            <person name="Oren A."/>
            <person name="Chaudhuri R.R."/>
            <person name="La Ragione R."/>
            <person name="Hildebrand F."/>
            <person name="Pallen M.J."/>
        </authorList>
    </citation>
    <scope>NUCLEOTIDE SEQUENCE</scope>
    <source>
        <strain evidence="4">CHK181-108</strain>
    </source>
</reference>
<proteinExistence type="predicted"/>
<dbReference type="Gene3D" id="3.20.20.370">
    <property type="entry name" value="Glycoside hydrolase/deacetylase"/>
    <property type="match status" value="1"/>
</dbReference>
<evidence type="ECO:0000256" key="1">
    <source>
        <dbReference type="ARBA" id="ARBA00004613"/>
    </source>
</evidence>
<dbReference type="Pfam" id="PF01522">
    <property type="entry name" value="Polysacc_deac_1"/>
    <property type="match status" value="1"/>
</dbReference>
<name>A0A9D1H429_9FIRM</name>
<dbReference type="CDD" id="cd10918">
    <property type="entry name" value="CE4_NodB_like_5s_6s"/>
    <property type="match status" value="1"/>
</dbReference>
<reference evidence="4" key="1">
    <citation type="submission" date="2020-10" db="EMBL/GenBank/DDBJ databases">
        <authorList>
            <person name="Gilroy R."/>
        </authorList>
    </citation>
    <scope>NUCLEOTIDE SEQUENCE</scope>
    <source>
        <strain evidence="4">CHK181-108</strain>
    </source>
</reference>
<comment type="caution">
    <text evidence="4">The sequence shown here is derived from an EMBL/GenBank/DDBJ whole genome shotgun (WGS) entry which is preliminary data.</text>
</comment>
<dbReference type="InterPro" id="IPR051398">
    <property type="entry name" value="Polysacch_Deacetylase"/>
</dbReference>
<sequence>MAKKITAVLAVIAFYAAVAAVVFRGAAGSVSVMKSAELPDGSVRLPVIMYHSILKDRARSGKYVITPDTLDKDIKYLHEKGCTTVSAAQVIDFAENGTPLPDKPVMLTFDDGCTNNLFYAVPILKDNNARGIFAVVGAYTDEYTASGDTNPNYGYMRWEDVYELYVSENCEVANHSYDFHKSAGGRRGALRKPGESDAVYRKVFEEDTRRMQEACKRSCGFYPVVYAYPYGLYSEESVEILRELGFKMTFSCEEGINTVTRDRRCLELMKRYNRPAGPGAAEFFEDIISRY</sequence>
<evidence type="ECO:0000259" key="3">
    <source>
        <dbReference type="PROSITE" id="PS51677"/>
    </source>
</evidence>
<dbReference type="GO" id="GO:0016810">
    <property type="term" value="F:hydrolase activity, acting on carbon-nitrogen (but not peptide) bonds"/>
    <property type="evidence" value="ECO:0007669"/>
    <property type="project" value="InterPro"/>
</dbReference>
<gene>
    <name evidence="4" type="ORF">IAA60_09765</name>
</gene>
<dbReference type="GO" id="GO:0005576">
    <property type="term" value="C:extracellular region"/>
    <property type="evidence" value="ECO:0007669"/>
    <property type="project" value="UniProtKB-SubCell"/>
</dbReference>
<dbReference type="InterPro" id="IPR002509">
    <property type="entry name" value="NODB_dom"/>
</dbReference>
<evidence type="ECO:0000313" key="4">
    <source>
        <dbReference type="EMBL" id="HIT86170.1"/>
    </source>
</evidence>
<evidence type="ECO:0000256" key="2">
    <source>
        <dbReference type="ARBA" id="ARBA00022729"/>
    </source>
</evidence>
<keyword evidence="2" id="KW-0732">Signal</keyword>
<dbReference type="SUPFAM" id="SSF88713">
    <property type="entry name" value="Glycoside hydrolase/deacetylase"/>
    <property type="match status" value="1"/>
</dbReference>
<dbReference type="PANTHER" id="PTHR34216:SF3">
    <property type="entry name" value="POLY-BETA-1,6-N-ACETYL-D-GLUCOSAMINE N-DEACETYLASE"/>
    <property type="match status" value="1"/>
</dbReference>
<dbReference type="PROSITE" id="PS51677">
    <property type="entry name" value="NODB"/>
    <property type="match status" value="1"/>
</dbReference>
<dbReference type="PANTHER" id="PTHR34216">
    <property type="match status" value="1"/>
</dbReference>
<accession>A0A9D1H429</accession>
<dbReference type="GO" id="GO:0005975">
    <property type="term" value="P:carbohydrate metabolic process"/>
    <property type="evidence" value="ECO:0007669"/>
    <property type="project" value="InterPro"/>
</dbReference>
<dbReference type="AlphaFoldDB" id="A0A9D1H429"/>
<dbReference type="Proteomes" id="UP000824165">
    <property type="component" value="Unassembled WGS sequence"/>
</dbReference>
<organism evidence="4 5">
    <name type="scientific">Candidatus Ornithomonoglobus intestinigallinarum</name>
    <dbReference type="NCBI Taxonomy" id="2840894"/>
    <lineage>
        <taxon>Bacteria</taxon>
        <taxon>Bacillati</taxon>
        <taxon>Bacillota</taxon>
        <taxon>Clostridia</taxon>
        <taxon>Candidatus Ornithomonoglobus</taxon>
    </lineage>
</organism>
<feature type="domain" description="NodB homology" evidence="3">
    <location>
        <begin position="103"/>
        <end position="291"/>
    </location>
</feature>
<dbReference type="EMBL" id="DVLU01000104">
    <property type="protein sequence ID" value="HIT86170.1"/>
    <property type="molecule type" value="Genomic_DNA"/>
</dbReference>
<evidence type="ECO:0000313" key="5">
    <source>
        <dbReference type="Proteomes" id="UP000824165"/>
    </source>
</evidence>
<protein>
    <submittedName>
        <fullName evidence="4">Polysaccharide deacetylase family protein</fullName>
    </submittedName>
</protein>
<dbReference type="InterPro" id="IPR011330">
    <property type="entry name" value="Glyco_hydro/deAcase_b/a-brl"/>
</dbReference>
<comment type="subcellular location">
    <subcellularLocation>
        <location evidence="1">Secreted</location>
    </subcellularLocation>
</comment>